<dbReference type="RefSeq" id="WP_183602726.1">
    <property type="nucleotide sequence ID" value="NZ_JACHXK010000013.1"/>
</dbReference>
<name>A0A7W5B1N0_9BACL</name>
<proteinExistence type="predicted"/>
<keyword evidence="2" id="KW-1185">Reference proteome</keyword>
<comment type="caution">
    <text evidence="1">The sequence shown here is derived from an EMBL/GenBank/DDBJ whole genome shotgun (WGS) entry which is preliminary data.</text>
</comment>
<dbReference type="EMBL" id="JACHXK010000013">
    <property type="protein sequence ID" value="MBB3112607.1"/>
    <property type="molecule type" value="Genomic_DNA"/>
</dbReference>
<sequence>MVIRERKEDGMKPTRMVCAALVALGMVLSGCGAKEPAEARSTAASSLPSNDSGWTVYEPLNQSAAVELIDEAAYEGDELKVIQAVNKRVTYYNERNTESYKTLFTSDTVSGTDLGADPENKTIITKLSEPTFLVVKDDSITLTVHETYQDSPYGPVGDTLYTLQLEDGEWKIYGID</sequence>
<dbReference type="InterPro" id="IPR032710">
    <property type="entry name" value="NTF2-like_dom_sf"/>
</dbReference>
<evidence type="ECO:0000313" key="2">
    <source>
        <dbReference type="Proteomes" id="UP000570361"/>
    </source>
</evidence>
<dbReference type="SUPFAM" id="SSF54427">
    <property type="entry name" value="NTF2-like"/>
    <property type="match status" value="1"/>
</dbReference>
<protein>
    <submittedName>
        <fullName evidence="1">Uncharacterized protein</fullName>
    </submittedName>
</protein>
<evidence type="ECO:0000313" key="1">
    <source>
        <dbReference type="EMBL" id="MBB3112607.1"/>
    </source>
</evidence>
<reference evidence="1 2" key="1">
    <citation type="submission" date="2020-08" db="EMBL/GenBank/DDBJ databases">
        <title>Genomic Encyclopedia of Type Strains, Phase III (KMG-III): the genomes of soil and plant-associated and newly described type strains.</title>
        <authorList>
            <person name="Whitman W."/>
        </authorList>
    </citation>
    <scope>NUCLEOTIDE SEQUENCE [LARGE SCALE GENOMIC DNA]</scope>
    <source>
        <strain evidence="1 2">CECT 5862</strain>
    </source>
</reference>
<dbReference type="Proteomes" id="UP000570361">
    <property type="component" value="Unassembled WGS sequence"/>
</dbReference>
<dbReference type="AlphaFoldDB" id="A0A7W5B1N0"/>
<accession>A0A7W5B1N0</accession>
<gene>
    <name evidence="1" type="ORF">FHS18_004708</name>
</gene>
<organism evidence="1 2">
    <name type="scientific">Paenibacillus phyllosphaerae</name>
    <dbReference type="NCBI Taxonomy" id="274593"/>
    <lineage>
        <taxon>Bacteria</taxon>
        <taxon>Bacillati</taxon>
        <taxon>Bacillota</taxon>
        <taxon>Bacilli</taxon>
        <taxon>Bacillales</taxon>
        <taxon>Paenibacillaceae</taxon>
        <taxon>Paenibacillus</taxon>
    </lineage>
</organism>
<dbReference type="PROSITE" id="PS51257">
    <property type="entry name" value="PROKAR_LIPOPROTEIN"/>
    <property type="match status" value="1"/>
</dbReference>